<organism evidence="2 3">
    <name type="scientific">Saprolegnia parasitica (strain CBS 223.65)</name>
    <dbReference type="NCBI Taxonomy" id="695850"/>
    <lineage>
        <taxon>Eukaryota</taxon>
        <taxon>Sar</taxon>
        <taxon>Stramenopiles</taxon>
        <taxon>Oomycota</taxon>
        <taxon>Saprolegniomycetes</taxon>
        <taxon>Saprolegniales</taxon>
        <taxon>Saprolegniaceae</taxon>
        <taxon>Saprolegnia</taxon>
    </lineage>
</organism>
<reference evidence="2 3" key="1">
    <citation type="journal article" date="2013" name="PLoS Genet.">
        <title>Distinctive expansion of potential virulence genes in the genome of the oomycete fish pathogen Saprolegnia parasitica.</title>
        <authorList>
            <person name="Jiang R.H."/>
            <person name="de Bruijn I."/>
            <person name="Haas B.J."/>
            <person name="Belmonte R."/>
            <person name="Lobach L."/>
            <person name="Christie J."/>
            <person name="van den Ackerveken G."/>
            <person name="Bottin A."/>
            <person name="Bulone V."/>
            <person name="Diaz-Moreno S.M."/>
            <person name="Dumas B."/>
            <person name="Fan L."/>
            <person name="Gaulin E."/>
            <person name="Govers F."/>
            <person name="Grenville-Briggs L.J."/>
            <person name="Horner N.R."/>
            <person name="Levin J.Z."/>
            <person name="Mammella M."/>
            <person name="Meijer H.J."/>
            <person name="Morris P."/>
            <person name="Nusbaum C."/>
            <person name="Oome S."/>
            <person name="Phillips A.J."/>
            <person name="van Rooyen D."/>
            <person name="Rzeszutek E."/>
            <person name="Saraiva M."/>
            <person name="Secombes C.J."/>
            <person name="Seidl M.F."/>
            <person name="Snel B."/>
            <person name="Stassen J.H."/>
            <person name="Sykes S."/>
            <person name="Tripathy S."/>
            <person name="van den Berg H."/>
            <person name="Vega-Arreguin J.C."/>
            <person name="Wawra S."/>
            <person name="Young S.K."/>
            <person name="Zeng Q."/>
            <person name="Dieguez-Uribeondo J."/>
            <person name="Russ C."/>
            <person name="Tyler B.M."/>
            <person name="van West P."/>
        </authorList>
    </citation>
    <scope>NUCLEOTIDE SEQUENCE [LARGE SCALE GENOMIC DNA]</scope>
    <source>
        <strain evidence="2 3">CBS 223.65</strain>
    </source>
</reference>
<dbReference type="RefSeq" id="XP_012205376.1">
    <property type="nucleotide sequence ID" value="XM_012349986.1"/>
</dbReference>
<proteinExistence type="predicted"/>
<dbReference type="GeneID" id="24132185"/>
<dbReference type="VEuPathDB" id="FungiDB:SPRG_10053"/>
<dbReference type="EMBL" id="KK583248">
    <property type="protein sequence ID" value="KDO23908.1"/>
    <property type="molecule type" value="Genomic_DNA"/>
</dbReference>
<feature type="compositionally biased region" description="Polar residues" evidence="1">
    <location>
        <begin position="54"/>
        <end position="76"/>
    </location>
</feature>
<evidence type="ECO:0000313" key="3">
    <source>
        <dbReference type="Proteomes" id="UP000030745"/>
    </source>
</evidence>
<gene>
    <name evidence="2" type="ORF">SPRG_10053</name>
</gene>
<dbReference type="Proteomes" id="UP000030745">
    <property type="component" value="Unassembled WGS sequence"/>
</dbReference>
<feature type="compositionally biased region" description="Polar residues" evidence="1">
    <location>
        <begin position="83"/>
        <end position="92"/>
    </location>
</feature>
<dbReference type="AlphaFoldDB" id="A0A067C050"/>
<evidence type="ECO:0000256" key="1">
    <source>
        <dbReference type="SAM" id="MobiDB-lite"/>
    </source>
</evidence>
<name>A0A067C050_SAPPC</name>
<feature type="region of interest" description="Disordered" evidence="1">
    <location>
        <begin position="30"/>
        <end position="144"/>
    </location>
</feature>
<sequence length="200" mass="21444">MVSALGYSEAPPTTMSMSLEVSVVAAEDRTSLPSVQDTPVPTLNEAPTPMETAPSITMTTSDAEPTTPLEQTSTLDGSLAMEPSTTEITNATLGDCEPSGAASSSADTRLDEQQEPNTVDASFSPAEMSVREEAPSTVNAEPLLNADHATAYTWTREKIPRSTNQHMSLSFPTTLVLRRVRSHWTRQLTKVATQYSMAPP</sequence>
<evidence type="ECO:0000313" key="2">
    <source>
        <dbReference type="EMBL" id="KDO23908.1"/>
    </source>
</evidence>
<keyword evidence="3" id="KW-1185">Reference proteome</keyword>
<feature type="compositionally biased region" description="Polar residues" evidence="1">
    <location>
        <begin position="31"/>
        <end position="41"/>
    </location>
</feature>
<dbReference type="KEGG" id="spar:SPRG_10053"/>
<protein>
    <submittedName>
        <fullName evidence="2">Uncharacterized protein</fullName>
    </submittedName>
</protein>
<accession>A0A067C050</accession>